<evidence type="ECO:0000313" key="3">
    <source>
        <dbReference type="Proteomes" id="UP000240317"/>
    </source>
</evidence>
<keyword evidence="3" id="KW-1185">Reference proteome</keyword>
<reference evidence="2 3" key="1">
    <citation type="submission" date="2018-03" db="EMBL/GenBank/DDBJ databases">
        <title>Draft genome of Deinococcus sp. OD32.</title>
        <authorList>
            <person name="Wang X.-P."/>
            <person name="Du Z.-J."/>
        </authorList>
    </citation>
    <scope>NUCLEOTIDE SEQUENCE [LARGE SCALE GENOMIC DNA]</scope>
    <source>
        <strain evidence="2 3">OD32</strain>
    </source>
</reference>
<dbReference type="AlphaFoldDB" id="A0A2T3W610"/>
<dbReference type="OrthoDB" id="68736at2"/>
<dbReference type="Proteomes" id="UP000240317">
    <property type="component" value="Unassembled WGS sequence"/>
</dbReference>
<comment type="caution">
    <text evidence="2">The sequence shown here is derived from an EMBL/GenBank/DDBJ whole genome shotgun (WGS) entry which is preliminary data.</text>
</comment>
<protein>
    <submittedName>
        <fullName evidence="2">Uncharacterized protein</fullName>
    </submittedName>
</protein>
<dbReference type="EMBL" id="PYSV01000014">
    <property type="protein sequence ID" value="PTA67193.1"/>
    <property type="molecule type" value="Genomic_DNA"/>
</dbReference>
<evidence type="ECO:0000256" key="1">
    <source>
        <dbReference type="SAM" id="SignalP"/>
    </source>
</evidence>
<name>A0A2T3W610_9DEIO</name>
<evidence type="ECO:0000313" key="2">
    <source>
        <dbReference type="EMBL" id="PTA67193.1"/>
    </source>
</evidence>
<feature type="chain" id="PRO_5015468611" evidence="1">
    <location>
        <begin position="22"/>
        <end position="179"/>
    </location>
</feature>
<sequence>MIRVALALTCLLCSSVGLTGGAEPPQPRMTVSARPPTALAAQSPVKPGQTWILSGTRADGQKVSRAIVLTMQAPSWSDSEGWSFDSEMGFFDYHPQTGKVFVGEMLSAFLTGNDVLMCFGFRTPAGITGALMSGSLEELQAESDKVDPTAPDPTTTEEALRIMRAAGMKVGTCTLTLKK</sequence>
<dbReference type="RefSeq" id="WP_107138751.1">
    <property type="nucleotide sequence ID" value="NZ_PYSV01000014.1"/>
</dbReference>
<proteinExistence type="predicted"/>
<gene>
    <name evidence="2" type="ORF">C8263_13940</name>
</gene>
<organism evidence="2 3">
    <name type="scientific">Deinococcus arcticus</name>
    <dbReference type="NCBI Taxonomy" id="2136176"/>
    <lineage>
        <taxon>Bacteria</taxon>
        <taxon>Thermotogati</taxon>
        <taxon>Deinococcota</taxon>
        <taxon>Deinococci</taxon>
        <taxon>Deinococcales</taxon>
        <taxon>Deinococcaceae</taxon>
        <taxon>Deinococcus</taxon>
    </lineage>
</organism>
<accession>A0A2T3W610</accession>
<keyword evidence="1" id="KW-0732">Signal</keyword>
<feature type="signal peptide" evidence="1">
    <location>
        <begin position="1"/>
        <end position="21"/>
    </location>
</feature>